<reference evidence="1" key="1">
    <citation type="submission" date="2022-09" db="EMBL/GenBank/DDBJ databases">
        <title>Intensive care unit water sources are persistently colonized with multi-drug resistant bacteria and are the site of extensive horizontal gene transfer of antibiotic resistance genes.</title>
        <authorList>
            <person name="Diorio-Toth L."/>
        </authorList>
    </citation>
    <scope>NUCLEOTIDE SEQUENCE</scope>
    <source>
        <strain evidence="1">GD03710</strain>
    </source>
</reference>
<dbReference type="AlphaFoldDB" id="A0AA42RCA4"/>
<dbReference type="RefSeq" id="WP_236749375.1">
    <property type="nucleotide sequence ID" value="NZ_JAOCFK010000013.1"/>
</dbReference>
<comment type="caution">
    <text evidence="1">The sequence shown here is derived from an EMBL/GenBank/DDBJ whole genome shotgun (WGS) entry which is preliminary data.</text>
</comment>
<dbReference type="EMBL" id="JAOCIZ010000186">
    <property type="protein sequence ID" value="MDH1507921.1"/>
    <property type="molecule type" value="Genomic_DNA"/>
</dbReference>
<dbReference type="Proteomes" id="UP001161704">
    <property type="component" value="Unassembled WGS sequence"/>
</dbReference>
<name>A0AA42RCA4_AERCA</name>
<protein>
    <submittedName>
        <fullName evidence="1">Uncharacterized protein</fullName>
    </submittedName>
</protein>
<gene>
    <name evidence="1" type="ORF">N5I20_23070</name>
</gene>
<accession>A0AA42RCA4</accession>
<sequence length="69" mass="6976">MTSWIKYGLAGALILVASFWGGSVRAAQMPLGSDGALPGQLVAQAAALQTDTHLLPLSDLPSVVAGRGT</sequence>
<proteinExistence type="predicted"/>
<evidence type="ECO:0000313" key="1">
    <source>
        <dbReference type="EMBL" id="MDH1507921.1"/>
    </source>
</evidence>
<evidence type="ECO:0000313" key="2">
    <source>
        <dbReference type="Proteomes" id="UP001161704"/>
    </source>
</evidence>
<organism evidence="1 2">
    <name type="scientific">Aeromonas caviae</name>
    <name type="common">Aeromonas punctata</name>
    <dbReference type="NCBI Taxonomy" id="648"/>
    <lineage>
        <taxon>Bacteria</taxon>
        <taxon>Pseudomonadati</taxon>
        <taxon>Pseudomonadota</taxon>
        <taxon>Gammaproteobacteria</taxon>
        <taxon>Aeromonadales</taxon>
        <taxon>Aeromonadaceae</taxon>
        <taxon>Aeromonas</taxon>
    </lineage>
</organism>